<evidence type="ECO:0000256" key="1">
    <source>
        <dbReference type="SAM" id="MobiDB-lite"/>
    </source>
</evidence>
<organism evidence="2 3">
    <name type="scientific">Portunus trituberculatus</name>
    <name type="common">Swimming crab</name>
    <name type="synonym">Neptunus trituberculatus</name>
    <dbReference type="NCBI Taxonomy" id="210409"/>
    <lineage>
        <taxon>Eukaryota</taxon>
        <taxon>Metazoa</taxon>
        <taxon>Ecdysozoa</taxon>
        <taxon>Arthropoda</taxon>
        <taxon>Crustacea</taxon>
        <taxon>Multicrustacea</taxon>
        <taxon>Malacostraca</taxon>
        <taxon>Eumalacostraca</taxon>
        <taxon>Eucarida</taxon>
        <taxon>Decapoda</taxon>
        <taxon>Pleocyemata</taxon>
        <taxon>Brachyura</taxon>
        <taxon>Eubrachyura</taxon>
        <taxon>Portunoidea</taxon>
        <taxon>Portunidae</taxon>
        <taxon>Portuninae</taxon>
        <taxon>Portunus</taxon>
    </lineage>
</organism>
<comment type="caution">
    <text evidence="2">The sequence shown here is derived from an EMBL/GenBank/DDBJ whole genome shotgun (WGS) entry which is preliminary data.</text>
</comment>
<sequence length="96" mass="10826">MEGVSGGKKKGRSKNEGKEDSLRVEEGEECQRGSGRKASQKGRKREKERKSRKKKRISVGKAFQKGRKRKTEGKEGCLRMEGGEECQEGENKADLR</sequence>
<keyword evidence="3" id="KW-1185">Reference proteome</keyword>
<dbReference type="AlphaFoldDB" id="A0A5B7J154"/>
<feature type="compositionally biased region" description="Basic and acidic residues" evidence="1">
    <location>
        <begin position="72"/>
        <end position="82"/>
    </location>
</feature>
<evidence type="ECO:0000313" key="3">
    <source>
        <dbReference type="Proteomes" id="UP000324222"/>
    </source>
</evidence>
<proteinExistence type="predicted"/>
<name>A0A5B7J154_PORTR</name>
<dbReference type="EMBL" id="VSRR010077175">
    <property type="protein sequence ID" value="MPC88243.1"/>
    <property type="molecule type" value="Genomic_DNA"/>
</dbReference>
<evidence type="ECO:0000313" key="2">
    <source>
        <dbReference type="EMBL" id="MPC88243.1"/>
    </source>
</evidence>
<dbReference type="Proteomes" id="UP000324222">
    <property type="component" value="Unassembled WGS sequence"/>
</dbReference>
<feature type="compositionally biased region" description="Basic residues" evidence="1">
    <location>
        <begin position="34"/>
        <end position="71"/>
    </location>
</feature>
<reference evidence="2 3" key="1">
    <citation type="submission" date="2019-05" db="EMBL/GenBank/DDBJ databases">
        <title>Another draft genome of Portunus trituberculatus and its Hox gene families provides insights of decapod evolution.</title>
        <authorList>
            <person name="Jeong J.-H."/>
            <person name="Song I."/>
            <person name="Kim S."/>
            <person name="Choi T."/>
            <person name="Kim D."/>
            <person name="Ryu S."/>
            <person name="Kim W."/>
        </authorList>
    </citation>
    <scope>NUCLEOTIDE SEQUENCE [LARGE SCALE GENOMIC DNA]</scope>
    <source>
        <tissue evidence="2">Muscle</tissue>
    </source>
</reference>
<accession>A0A5B7J154</accession>
<gene>
    <name evidence="2" type="ORF">E2C01_083143</name>
</gene>
<feature type="compositionally biased region" description="Basic and acidic residues" evidence="1">
    <location>
        <begin position="13"/>
        <end position="31"/>
    </location>
</feature>
<protein>
    <submittedName>
        <fullName evidence="2">Uncharacterized protein</fullName>
    </submittedName>
</protein>
<feature type="region of interest" description="Disordered" evidence="1">
    <location>
        <begin position="1"/>
        <end position="96"/>
    </location>
</feature>